<dbReference type="InterPro" id="IPR036291">
    <property type="entry name" value="NAD(P)-bd_dom_sf"/>
</dbReference>
<dbReference type="PANTHER" id="PTHR43318:SF2">
    <property type="entry name" value="UDP-N-ACETYLGLUCOSAMINE 4,6-DEHYDRATASE (INVERTING)"/>
    <property type="match status" value="1"/>
</dbReference>
<dbReference type="InterPro" id="IPR003869">
    <property type="entry name" value="Polysac_CapD-like"/>
</dbReference>
<name>Q0B0C5_SYNWW</name>
<sequence length="337" mass="37700">MGIKEMIRGKKVLVTGGTGTVGKKLAQRLLELEAAVVRIYSRDEHKQFAIQEHFTYQRLDMKRMRFFLGDVRDKERLKRAMEDIDLVFHLAALKHVPACEYNPSEAVKTNVIGTQNIIDCAIETAVSAVVYTSTDKAASPTNTMGATKLLSERLISSADHWKGPRQIKFLSVRFGNIINSRGSVVPLFEKQIARGGPVTLTDPLMTRFFMSADRAVDLILKSLAMSRGGETFVFKMPVLQVGDLARAVIDNSGKDVEMSIIGLRPGEKMYEELMSEEESARALETDELFVIIPYDHDRREYQECYSGARLAECSTYSSTAAEAMSLEEIKAMLNGKR</sequence>
<comment type="similarity">
    <text evidence="1">Belongs to the polysaccharide synthase family.</text>
</comment>
<proteinExistence type="inferred from homology"/>
<dbReference type="Pfam" id="PF02719">
    <property type="entry name" value="Polysacc_synt_2"/>
    <property type="match status" value="1"/>
</dbReference>
<gene>
    <name evidence="3" type="ordered locus">Swol_0227</name>
</gene>
<dbReference type="CDD" id="cd05237">
    <property type="entry name" value="UDP_invert_4-6DH_SDR_e"/>
    <property type="match status" value="1"/>
</dbReference>
<dbReference type="STRING" id="335541.Swol_0227"/>
<evidence type="ECO:0000313" key="3">
    <source>
        <dbReference type="EMBL" id="ABI67579.1"/>
    </source>
</evidence>
<evidence type="ECO:0000259" key="2">
    <source>
        <dbReference type="Pfam" id="PF02719"/>
    </source>
</evidence>
<evidence type="ECO:0000313" key="4">
    <source>
        <dbReference type="Proteomes" id="UP000001968"/>
    </source>
</evidence>
<feature type="domain" description="Polysaccharide biosynthesis protein CapD-like" evidence="2">
    <location>
        <begin position="12"/>
        <end position="291"/>
    </location>
</feature>
<reference evidence="4" key="1">
    <citation type="journal article" date="2010" name="Environ. Microbiol.">
        <title>The genome of Syntrophomonas wolfei: new insights into syntrophic metabolism and biohydrogen production.</title>
        <authorList>
            <person name="Sieber J.R."/>
            <person name="Sims D.R."/>
            <person name="Han C."/>
            <person name="Kim E."/>
            <person name="Lykidis A."/>
            <person name="Lapidus A.L."/>
            <person name="McDonnald E."/>
            <person name="Rohlin L."/>
            <person name="Culley D.E."/>
            <person name="Gunsalus R."/>
            <person name="McInerney M.J."/>
        </authorList>
    </citation>
    <scope>NUCLEOTIDE SEQUENCE [LARGE SCALE GENOMIC DNA]</scope>
    <source>
        <strain evidence="4">DSM 2245B / Goettingen</strain>
    </source>
</reference>
<dbReference type="InterPro" id="IPR051203">
    <property type="entry name" value="Polysaccharide_Synthase-Rel"/>
</dbReference>
<dbReference type="Gene3D" id="3.40.50.720">
    <property type="entry name" value="NAD(P)-binding Rossmann-like Domain"/>
    <property type="match status" value="1"/>
</dbReference>
<protein>
    <submittedName>
        <fullName evidence="3">Polysaccharide biosynthesis protein CapD</fullName>
    </submittedName>
</protein>
<dbReference type="KEGG" id="swo:Swol_0227"/>
<evidence type="ECO:0000256" key="1">
    <source>
        <dbReference type="ARBA" id="ARBA00007430"/>
    </source>
</evidence>
<organism evidence="3 4">
    <name type="scientific">Syntrophomonas wolfei subsp. wolfei (strain DSM 2245B / Goettingen)</name>
    <dbReference type="NCBI Taxonomy" id="335541"/>
    <lineage>
        <taxon>Bacteria</taxon>
        <taxon>Bacillati</taxon>
        <taxon>Bacillota</taxon>
        <taxon>Clostridia</taxon>
        <taxon>Eubacteriales</taxon>
        <taxon>Syntrophomonadaceae</taxon>
        <taxon>Syntrophomonas</taxon>
    </lineage>
</organism>
<dbReference type="RefSeq" id="WP_011639688.1">
    <property type="nucleotide sequence ID" value="NC_008346.1"/>
</dbReference>
<dbReference type="SUPFAM" id="SSF51735">
    <property type="entry name" value="NAD(P)-binding Rossmann-fold domains"/>
    <property type="match status" value="1"/>
</dbReference>
<dbReference type="HOGENOM" id="CLU_013560_4_1_9"/>
<dbReference type="EMBL" id="CP000448">
    <property type="protein sequence ID" value="ABI67579.1"/>
    <property type="molecule type" value="Genomic_DNA"/>
</dbReference>
<dbReference type="eggNOG" id="COG1086">
    <property type="taxonomic scope" value="Bacteria"/>
</dbReference>
<dbReference type="AlphaFoldDB" id="Q0B0C5"/>
<accession>Q0B0C5</accession>
<dbReference type="Proteomes" id="UP000001968">
    <property type="component" value="Chromosome"/>
</dbReference>
<keyword evidence="4" id="KW-1185">Reference proteome</keyword>
<dbReference type="PANTHER" id="PTHR43318">
    <property type="entry name" value="UDP-N-ACETYLGLUCOSAMINE 4,6-DEHYDRATASE"/>
    <property type="match status" value="1"/>
</dbReference>